<keyword evidence="4" id="KW-1185">Reference proteome</keyword>
<dbReference type="RefSeq" id="WP_148907055.1">
    <property type="nucleotide sequence ID" value="NZ_VNHX01000001.1"/>
</dbReference>
<organism evidence="3 4">
    <name type="scientific">Sphingobacterium allocomposti</name>
    <dbReference type="NCBI Taxonomy" id="415956"/>
    <lineage>
        <taxon>Bacteria</taxon>
        <taxon>Pseudomonadati</taxon>
        <taxon>Bacteroidota</taxon>
        <taxon>Sphingobacteriia</taxon>
        <taxon>Sphingobacteriales</taxon>
        <taxon>Sphingobacteriaceae</taxon>
        <taxon>Sphingobacterium</taxon>
    </lineage>
</organism>
<proteinExistence type="predicted"/>
<keyword evidence="1" id="KW-0175">Coiled coil</keyword>
<protein>
    <submittedName>
        <fullName evidence="3">Uncharacterized protein</fullName>
    </submittedName>
</protein>
<sequence>MNKIALLLIFVLNAAFITALYGGQPMDPDTVSFEQQRQRVNTLLEERSKRFGDYNSSLQKKTGIFGIFKTKADMQRSIDILQQIVLTDNNIFVETKKLLDIKDFESSRNKALAAEYDQQVSAYMKTITKLQLENERLRAQIAGMDEEDHANHLWTYLLLAIVFVLLIVVYTLYTNHRKLRHNLQKP</sequence>
<name>A0A5S5DS19_9SPHI</name>
<feature type="transmembrane region" description="Helical" evidence="2">
    <location>
        <begin position="153"/>
        <end position="173"/>
    </location>
</feature>
<reference evidence="3 4" key="1">
    <citation type="submission" date="2019-07" db="EMBL/GenBank/DDBJ databases">
        <title>Genomic Encyclopedia of Archaeal and Bacterial Type Strains, Phase II (KMG-II): from individual species to whole genera.</title>
        <authorList>
            <person name="Goeker M."/>
        </authorList>
    </citation>
    <scope>NUCLEOTIDE SEQUENCE [LARGE SCALE GENOMIC DNA]</scope>
    <source>
        <strain evidence="3 4">DSM 18850</strain>
    </source>
</reference>
<evidence type="ECO:0000313" key="3">
    <source>
        <dbReference type="EMBL" id="TYP98484.1"/>
    </source>
</evidence>
<comment type="caution">
    <text evidence="3">The sequence shown here is derived from an EMBL/GenBank/DDBJ whole genome shotgun (WGS) entry which is preliminary data.</text>
</comment>
<dbReference type="AlphaFoldDB" id="A0A5S5DS19"/>
<keyword evidence="2" id="KW-1133">Transmembrane helix</keyword>
<feature type="coiled-coil region" evidence="1">
    <location>
        <begin position="120"/>
        <end position="147"/>
    </location>
</feature>
<keyword evidence="2" id="KW-0472">Membrane</keyword>
<dbReference type="OrthoDB" id="713774at2"/>
<dbReference type="EMBL" id="VNHX01000001">
    <property type="protein sequence ID" value="TYP98484.1"/>
    <property type="molecule type" value="Genomic_DNA"/>
</dbReference>
<evidence type="ECO:0000256" key="2">
    <source>
        <dbReference type="SAM" id="Phobius"/>
    </source>
</evidence>
<gene>
    <name evidence="3" type="ORF">BC792_101141</name>
</gene>
<keyword evidence="2" id="KW-0812">Transmembrane</keyword>
<evidence type="ECO:0000313" key="4">
    <source>
        <dbReference type="Proteomes" id="UP000325105"/>
    </source>
</evidence>
<dbReference type="Proteomes" id="UP000325105">
    <property type="component" value="Unassembled WGS sequence"/>
</dbReference>
<evidence type="ECO:0000256" key="1">
    <source>
        <dbReference type="SAM" id="Coils"/>
    </source>
</evidence>
<accession>A0A5S5DS19</accession>